<keyword evidence="2" id="KW-1185">Reference proteome</keyword>
<evidence type="ECO:0000313" key="1">
    <source>
        <dbReference type="EMBL" id="KAI5674316.1"/>
    </source>
</evidence>
<evidence type="ECO:0000313" key="2">
    <source>
        <dbReference type="Proteomes" id="UP001060085"/>
    </source>
</evidence>
<proteinExistence type="predicted"/>
<sequence length="178" mass="19891">MDQAEPSEVGVQNLKDFFNGISNRTPIPYRSPKKKIGVVVIGPDRRQAQSSRKFISPNRRRPKSPVNRLRKFKKHRFPLAHLILRWARRNLLLNKPKVQDIEVQALELVSGMQVETNVKVLPPDGCEAVLKTAISLINSGQPNLETAIPTAMADVITSTGVSCISETSFLKEQDAIEL</sequence>
<comment type="caution">
    <text evidence="1">The sequence shown here is derived from an EMBL/GenBank/DDBJ whole genome shotgun (WGS) entry which is preliminary data.</text>
</comment>
<dbReference type="Proteomes" id="UP001060085">
    <property type="component" value="Linkage Group LG03"/>
</dbReference>
<protein>
    <submittedName>
        <fullName evidence="1">Uncharacterized protein</fullName>
    </submittedName>
</protein>
<name>A0ACC0BNU1_CATRO</name>
<dbReference type="EMBL" id="CM044703">
    <property type="protein sequence ID" value="KAI5674316.1"/>
    <property type="molecule type" value="Genomic_DNA"/>
</dbReference>
<reference evidence="2" key="1">
    <citation type="journal article" date="2023" name="Nat. Plants">
        <title>Single-cell RNA sequencing provides a high-resolution roadmap for understanding the multicellular compartmentation of specialized metabolism.</title>
        <authorList>
            <person name="Sun S."/>
            <person name="Shen X."/>
            <person name="Li Y."/>
            <person name="Li Y."/>
            <person name="Wang S."/>
            <person name="Li R."/>
            <person name="Zhang H."/>
            <person name="Shen G."/>
            <person name="Guo B."/>
            <person name="Wei J."/>
            <person name="Xu J."/>
            <person name="St-Pierre B."/>
            <person name="Chen S."/>
            <person name="Sun C."/>
        </authorList>
    </citation>
    <scope>NUCLEOTIDE SEQUENCE [LARGE SCALE GENOMIC DNA]</scope>
</reference>
<organism evidence="1 2">
    <name type="scientific">Catharanthus roseus</name>
    <name type="common">Madagascar periwinkle</name>
    <name type="synonym">Vinca rosea</name>
    <dbReference type="NCBI Taxonomy" id="4058"/>
    <lineage>
        <taxon>Eukaryota</taxon>
        <taxon>Viridiplantae</taxon>
        <taxon>Streptophyta</taxon>
        <taxon>Embryophyta</taxon>
        <taxon>Tracheophyta</taxon>
        <taxon>Spermatophyta</taxon>
        <taxon>Magnoliopsida</taxon>
        <taxon>eudicotyledons</taxon>
        <taxon>Gunneridae</taxon>
        <taxon>Pentapetalae</taxon>
        <taxon>asterids</taxon>
        <taxon>lamiids</taxon>
        <taxon>Gentianales</taxon>
        <taxon>Apocynaceae</taxon>
        <taxon>Rauvolfioideae</taxon>
        <taxon>Vinceae</taxon>
        <taxon>Catharanthinae</taxon>
        <taxon>Catharanthus</taxon>
    </lineage>
</organism>
<gene>
    <name evidence="1" type="ORF">M9H77_14680</name>
</gene>
<accession>A0ACC0BNU1</accession>